<evidence type="ECO:0000259" key="2">
    <source>
        <dbReference type="Pfam" id="PF00535"/>
    </source>
</evidence>
<dbReference type="Proteomes" id="UP000185146">
    <property type="component" value="Chromosome"/>
</dbReference>
<reference evidence="3 4" key="1">
    <citation type="submission" date="2016-12" db="EMBL/GenBank/DDBJ databases">
        <title>Draft Genome Sequence of Mercury Resistant Pseudomonas DRA525.</title>
        <authorList>
            <person name="Drace K.M."/>
        </authorList>
    </citation>
    <scope>NUCLEOTIDE SEQUENCE [LARGE SCALE GENOMIC DNA]</scope>
    <source>
        <strain evidence="3 4">DRA525</strain>
    </source>
</reference>
<dbReference type="SUPFAM" id="SSF53448">
    <property type="entry name" value="Nucleotide-diphospho-sugar transferases"/>
    <property type="match status" value="2"/>
</dbReference>
<evidence type="ECO:0000313" key="4">
    <source>
        <dbReference type="Proteomes" id="UP000185146"/>
    </source>
</evidence>
<sequence length="908" mass="98735">MSVITTGTRSDVTVLLLGHEQADTRVRAQYYYSEAGVPCVALEPLQAGSTGEVCLERLLHSLHQVTTPLVVLSLDADFVLPEALDNAAAHLQTASHVIGAQGYALGYTAGNCELAYHKVGLALLPSGEQSAHGRLQCYAQAAQQAWRAVLRVSALKAVLPLLPEAVDFPAWRVALSYALLAQGEIERLEQTDVVSEYVVCPLSAAQLEERLTLAVRTLREWDSTGVGLCSDDFDLLNRFVRDTYGASEEPLLFTSAWKSVTAAPERVFAPQQYVALPYYNAALFDSLVDLEFLCHAWPAGAQHYRALEGAWVRQRELLQVHANDTPDSLQQRYWQALALGLFNREVCLRLADTLAANSDARPVRELQDWRQRLAKVPALSPEQGLAGTPSGQLLELLDSMTPDNDARRRVLEQLEQAPPLQIAFVVLDLANDDAGLQATFDSVLASGARNFKLWVLKAGKPPVITTPQDTLHFVQVTPDNWVAHLNQVVRQLPSEWLMLLHAGEQLLAGGLLHLLLELGQSPACEAICAHEVQRDEQGRLQNVARPGADLDLLRSQPGLMSRHWLVRRQAVLELGGYSESLRHALEFDLLLRLVEAQGVASLAHLDDYLVLGGQSPETMTKEAVTVLERHLRQLGYGAHVSERGAAGLGMDYRHGTTPLVSILIASTDGLAALQSCLTSIVQRTRYPRYEVLVACAGDAERSEGEALQGAGSRVRLFTGKPGASHDDLLNLAASQARGEYLVLFSEAGEVMSPAWLEGLLNEVQRPEVGVVGGALYASGAALAHAGYQLLDGPRVHEPWLSADQLWQQSVRSCSAVSGDCLMLGKELFEQVGGLQGVTGGDIDLALRVQETGLMVVWTPQAQVLVKRESACDTQVAQALSERWPHAFTGRAFDEGVMPGTGPAWLAAL</sequence>
<dbReference type="InterPro" id="IPR001173">
    <property type="entry name" value="Glyco_trans_2-like"/>
</dbReference>
<keyword evidence="1" id="KW-1003">Cell membrane</keyword>
<dbReference type="EMBL" id="CP018743">
    <property type="protein sequence ID" value="APO83628.1"/>
    <property type="molecule type" value="Genomic_DNA"/>
</dbReference>
<protein>
    <submittedName>
        <fullName evidence="3">Glycosyl transferase</fullName>
    </submittedName>
</protein>
<dbReference type="AlphaFoldDB" id="A0A1L5PTX7"/>
<dbReference type="PANTHER" id="PTHR43179:SF7">
    <property type="entry name" value="RHAMNOSYLTRANSFERASE WBBL"/>
    <property type="match status" value="1"/>
</dbReference>
<dbReference type="Pfam" id="PF00535">
    <property type="entry name" value="Glycos_transf_2"/>
    <property type="match status" value="1"/>
</dbReference>
<dbReference type="GO" id="GO:0016740">
    <property type="term" value="F:transferase activity"/>
    <property type="evidence" value="ECO:0007669"/>
    <property type="project" value="UniProtKB-KW"/>
</dbReference>
<dbReference type="PANTHER" id="PTHR43179">
    <property type="entry name" value="RHAMNOSYLTRANSFERASE WBBL"/>
    <property type="match status" value="1"/>
</dbReference>
<accession>A0A1L5PTX7</accession>
<keyword evidence="1" id="KW-0997">Cell inner membrane</keyword>
<dbReference type="InterPro" id="IPR029044">
    <property type="entry name" value="Nucleotide-diphossugar_trans"/>
</dbReference>
<evidence type="ECO:0000313" key="3">
    <source>
        <dbReference type="EMBL" id="APO83628.1"/>
    </source>
</evidence>
<dbReference type="RefSeq" id="WP_075045936.1">
    <property type="nucleotide sequence ID" value="NZ_CP018743.1"/>
</dbReference>
<evidence type="ECO:0000256" key="1">
    <source>
        <dbReference type="ARBA" id="ARBA00022519"/>
    </source>
</evidence>
<proteinExistence type="predicted"/>
<keyword evidence="1" id="KW-0472">Membrane</keyword>
<gene>
    <name evidence="3" type="ORF">BL240_20170</name>
</gene>
<organism evidence="3 4">
    <name type="scientific">Pseudomonas putida</name>
    <name type="common">Arthrobacter siderocapsulatus</name>
    <dbReference type="NCBI Taxonomy" id="303"/>
    <lineage>
        <taxon>Bacteria</taxon>
        <taxon>Pseudomonadati</taxon>
        <taxon>Pseudomonadota</taxon>
        <taxon>Gammaproteobacteria</taxon>
        <taxon>Pseudomonadales</taxon>
        <taxon>Pseudomonadaceae</taxon>
        <taxon>Pseudomonas</taxon>
    </lineage>
</organism>
<keyword evidence="3" id="KW-0808">Transferase</keyword>
<feature type="domain" description="Glycosyltransferase 2-like" evidence="2">
    <location>
        <begin position="661"/>
        <end position="831"/>
    </location>
</feature>
<name>A0A1L5PTX7_PSEPU</name>
<dbReference type="Gene3D" id="3.90.550.10">
    <property type="entry name" value="Spore Coat Polysaccharide Biosynthesis Protein SpsA, Chain A"/>
    <property type="match status" value="2"/>
</dbReference>